<gene>
    <name evidence="1" type="ORF">llap_20511</name>
</gene>
<dbReference type="AlphaFoldDB" id="A0A2I0T5X0"/>
<reference evidence="2" key="2">
    <citation type="submission" date="2017-12" db="EMBL/GenBank/DDBJ databases">
        <title>Genome sequence of the Bar-tailed Godwit (Limosa lapponica baueri).</title>
        <authorList>
            <person name="Lima N.C.B."/>
            <person name="Parody-Merino A.M."/>
            <person name="Battley P.F."/>
            <person name="Fidler A.E."/>
            <person name="Prosdocimi F."/>
        </authorList>
    </citation>
    <scope>NUCLEOTIDE SEQUENCE [LARGE SCALE GENOMIC DNA]</scope>
</reference>
<accession>A0A2I0T5X0</accession>
<organism evidence="1 2">
    <name type="scientific">Limosa lapponica baueri</name>
    <dbReference type="NCBI Taxonomy" id="1758121"/>
    <lineage>
        <taxon>Eukaryota</taxon>
        <taxon>Metazoa</taxon>
        <taxon>Chordata</taxon>
        <taxon>Craniata</taxon>
        <taxon>Vertebrata</taxon>
        <taxon>Euteleostomi</taxon>
        <taxon>Archelosauria</taxon>
        <taxon>Archosauria</taxon>
        <taxon>Dinosauria</taxon>
        <taxon>Saurischia</taxon>
        <taxon>Theropoda</taxon>
        <taxon>Coelurosauria</taxon>
        <taxon>Aves</taxon>
        <taxon>Neognathae</taxon>
        <taxon>Neoaves</taxon>
        <taxon>Charadriiformes</taxon>
        <taxon>Scolopacidae</taxon>
        <taxon>Limosa</taxon>
    </lineage>
</organism>
<dbReference type="Proteomes" id="UP000233556">
    <property type="component" value="Unassembled WGS sequence"/>
</dbReference>
<proteinExistence type="predicted"/>
<dbReference type="EMBL" id="KZ517852">
    <property type="protein sequence ID" value="PKU29185.1"/>
    <property type="molecule type" value="Genomic_DNA"/>
</dbReference>
<name>A0A2I0T5X0_LIMLA</name>
<keyword evidence="2" id="KW-1185">Reference proteome</keyword>
<evidence type="ECO:0000313" key="1">
    <source>
        <dbReference type="EMBL" id="PKU29185.1"/>
    </source>
</evidence>
<dbReference type="OrthoDB" id="9393271at2759"/>
<protein>
    <submittedName>
        <fullName evidence="1">Uncharacterized protein</fullName>
    </submittedName>
</protein>
<evidence type="ECO:0000313" key="2">
    <source>
        <dbReference type="Proteomes" id="UP000233556"/>
    </source>
</evidence>
<sequence>MIGDLIYPLNAMFFCPITYKIVFKISLIVRRNSFWSAMSRQNLLCGDNVCANVYGVPMSVGLDASEVPWSADSVKAGDGDSCSSRDMRTIDGLEMTAVPGNGQVGIQASPSKKVAGQIAQLKCFYTNAHSMDNKQEDLEAIVQQENYDVVTITET</sequence>
<reference evidence="2" key="1">
    <citation type="submission" date="2017-11" db="EMBL/GenBank/DDBJ databases">
        <authorList>
            <person name="Lima N.C."/>
            <person name="Parody-Merino A.M."/>
            <person name="Battley P.F."/>
            <person name="Fidler A.E."/>
            <person name="Prosdocimi F."/>
        </authorList>
    </citation>
    <scope>NUCLEOTIDE SEQUENCE [LARGE SCALE GENOMIC DNA]</scope>
</reference>